<protein>
    <submittedName>
        <fullName evidence="1">Conserved uncharacterized protein</fullName>
    </submittedName>
</protein>
<name>K0NAQ2_DESTT</name>
<dbReference type="AlphaFoldDB" id="K0NAQ2"/>
<evidence type="ECO:0000313" key="2">
    <source>
        <dbReference type="Proteomes" id="UP000007347"/>
    </source>
</evidence>
<accession>K0NAQ2</accession>
<organism evidence="1 2">
    <name type="scientific">Desulfobacula toluolica (strain DSM 7467 / Tol2)</name>
    <dbReference type="NCBI Taxonomy" id="651182"/>
    <lineage>
        <taxon>Bacteria</taxon>
        <taxon>Pseudomonadati</taxon>
        <taxon>Thermodesulfobacteriota</taxon>
        <taxon>Desulfobacteria</taxon>
        <taxon>Desulfobacterales</taxon>
        <taxon>Desulfobacteraceae</taxon>
        <taxon>Desulfobacula</taxon>
    </lineage>
</organism>
<gene>
    <name evidence="1" type="ordered locus">TOL2_C30450</name>
</gene>
<proteinExistence type="predicted"/>
<dbReference type="RefSeq" id="WP_014958410.1">
    <property type="nucleotide sequence ID" value="NC_018645.1"/>
</dbReference>
<dbReference type="InterPro" id="IPR004195">
    <property type="entry name" value="Head_decoration_D"/>
</dbReference>
<dbReference type="Pfam" id="PF02924">
    <property type="entry name" value="HDPD"/>
    <property type="match status" value="1"/>
</dbReference>
<reference evidence="1 2" key="1">
    <citation type="journal article" date="2013" name="Environ. Microbiol.">
        <title>Complete genome, catabolic sub-proteomes and key-metabolites of Desulfobacula toluolica Tol2, a marine, aromatic compound-degrading, sulfate-reducing bacterium.</title>
        <authorList>
            <person name="Wohlbrand L."/>
            <person name="Jacob J.H."/>
            <person name="Kube M."/>
            <person name="Mussmann M."/>
            <person name="Jarling R."/>
            <person name="Beck A."/>
            <person name="Amann R."/>
            <person name="Wilkes H."/>
            <person name="Reinhardt R."/>
            <person name="Rabus R."/>
        </authorList>
    </citation>
    <scope>NUCLEOTIDE SEQUENCE [LARGE SCALE GENOMIC DNA]</scope>
    <source>
        <strain evidence="2">DSM 7467 / Tol2</strain>
    </source>
</reference>
<dbReference type="Gene3D" id="2.40.300.10">
    <property type="entry name" value="Head decoration protein D"/>
    <property type="match status" value="1"/>
</dbReference>
<dbReference type="EMBL" id="FO203503">
    <property type="protein sequence ID" value="CCK81204.1"/>
    <property type="molecule type" value="Genomic_DNA"/>
</dbReference>
<dbReference type="HOGENOM" id="CLU_161243_0_0_7"/>
<evidence type="ECO:0000313" key="1">
    <source>
        <dbReference type="EMBL" id="CCK81204.1"/>
    </source>
</evidence>
<dbReference type="Proteomes" id="UP000007347">
    <property type="component" value="Chromosome"/>
</dbReference>
<dbReference type="KEGG" id="dto:TOL2_C30450"/>
<dbReference type="STRING" id="651182.TOL2_C30450"/>
<dbReference type="OrthoDB" id="5422902at2"/>
<sequence>MQDFGMTTRTFEDKNFIGDHPPIMMPGTLSGGNHVSGTVVGIVTATGKKVQLAPAAEDGSEKAAAILYGDLDASAGDEPAVFMEHGAAIEHYLTWPDGITENQKATAIAELKALGIYVK</sequence>
<keyword evidence="2" id="KW-1185">Reference proteome</keyword>